<evidence type="ECO:0000313" key="3">
    <source>
        <dbReference type="Proteomes" id="UP000287651"/>
    </source>
</evidence>
<feature type="region of interest" description="Disordered" evidence="1">
    <location>
        <begin position="1"/>
        <end position="27"/>
    </location>
</feature>
<feature type="compositionally biased region" description="Basic and acidic residues" evidence="1">
    <location>
        <begin position="1"/>
        <end position="13"/>
    </location>
</feature>
<proteinExistence type="predicted"/>
<reference evidence="2 3" key="1">
    <citation type="journal article" date="2014" name="Agronomy (Basel)">
        <title>A Draft Genome Sequence for Ensete ventricosum, the Drought-Tolerant Tree Against Hunger.</title>
        <authorList>
            <person name="Harrison J."/>
            <person name="Moore K.A."/>
            <person name="Paszkiewicz K."/>
            <person name="Jones T."/>
            <person name="Grant M."/>
            <person name="Ambacheew D."/>
            <person name="Muzemil S."/>
            <person name="Studholme D.J."/>
        </authorList>
    </citation>
    <scope>NUCLEOTIDE SEQUENCE [LARGE SCALE GENOMIC DNA]</scope>
</reference>
<gene>
    <name evidence="2" type="ORF">B296_00041717</name>
</gene>
<comment type="caution">
    <text evidence="2">The sequence shown here is derived from an EMBL/GenBank/DDBJ whole genome shotgun (WGS) entry which is preliminary data.</text>
</comment>
<dbReference type="EMBL" id="AMZH03015587">
    <property type="protein sequence ID" value="RRT45812.1"/>
    <property type="molecule type" value="Genomic_DNA"/>
</dbReference>
<name>A0A426Y252_ENSVE</name>
<protein>
    <submittedName>
        <fullName evidence="2">Uncharacterized protein</fullName>
    </submittedName>
</protein>
<evidence type="ECO:0000256" key="1">
    <source>
        <dbReference type="SAM" id="MobiDB-lite"/>
    </source>
</evidence>
<organism evidence="2 3">
    <name type="scientific">Ensete ventricosum</name>
    <name type="common">Abyssinian banana</name>
    <name type="synonym">Musa ensete</name>
    <dbReference type="NCBI Taxonomy" id="4639"/>
    <lineage>
        <taxon>Eukaryota</taxon>
        <taxon>Viridiplantae</taxon>
        <taxon>Streptophyta</taxon>
        <taxon>Embryophyta</taxon>
        <taxon>Tracheophyta</taxon>
        <taxon>Spermatophyta</taxon>
        <taxon>Magnoliopsida</taxon>
        <taxon>Liliopsida</taxon>
        <taxon>Zingiberales</taxon>
        <taxon>Musaceae</taxon>
        <taxon>Ensete</taxon>
    </lineage>
</organism>
<dbReference type="AlphaFoldDB" id="A0A426Y252"/>
<accession>A0A426Y252</accession>
<evidence type="ECO:0000313" key="2">
    <source>
        <dbReference type="EMBL" id="RRT45812.1"/>
    </source>
</evidence>
<sequence>MEGLKKRVTERLKPTSRPPQIPKDPFKDHLEHLNTTATISPYYHKGYLDDLVSSKDDRMLGAPGLPREAEGLSGNDVCEFEGASREEPGVPEGFSDLGFMAEERPHGVEPLDTVGPDLVTEDDRLDGVELEGTADMAEGRLVGVADLDAVLVAAGTDDLDVCVEYLTGVDDRGGAHDFEGKAVRGVGVEALVGFEAAVNVGRPFGVTGLDA</sequence>
<dbReference type="Proteomes" id="UP000287651">
    <property type="component" value="Unassembled WGS sequence"/>
</dbReference>